<evidence type="ECO:0000256" key="1">
    <source>
        <dbReference type="SAM" id="Phobius"/>
    </source>
</evidence>
<dbReference type="STRING" id="273678.RS84_03196"/>
<gene>
    <name evidence="2" type="ORF">RS84_03196</name>
</gene>
<accession>A0A0M2HII6</accession>
<evidence type="ECO:0000313" key="2">
    <source>
        <dbReference type="EMBL" id="KJL46560.1"/>
    </source>
</evidence>
<dbReference type="EMBL" id="JYJB01000010">
    <property type="protein sequence ID" value="KJL46560.1"/>
    <property type="molecule type" value="Genomic_DNA"/>
</dbReference>
<dbReference type="PATRIC" id="fig|273678.4.peg.3191"/>
<keyword evidence="1" id="KW-0812">Transmembrane</keyword>
<dbReference type="Proteomes" id="UP000033900">
    <property type="component" value="Unassembled WGS sequence"/>
</dbReference>
<dbReference type="OrthoDB" id="3786257at2"/>
<sequence>MNVQFDKGRSDAIRQLLIETATPSRQQRTQPGLVVGLLLVGILTGAGASTAAFAATRGFITPVIAQPSGQPRPDLPDAVQAPAGTIPGAPVISLIGAPTVLTVTAPTEHPIEKRPEGVTHVRVTIAALTPGSVSWGTDAGGNNPSASFAAGDIGRSGDTSWYDFPLDETTDTFFITPTNGLTATVSFQYVNMTPTHLQRNAAGQTFGVEGGPDGVPDLILVSGTSPEGERVQGYARSGELAAFSPEHEEQPSTPEEALAWQEERQKEHPHGWDIPVFESDGITQIGTFHIG</sequence>
<keyword evidence="1" id="KW-1133">Transmembrane helix</keyword>
<evidence type="ECO:0000313" key="3">
    <source>
        <dbReference type="Proteomes" id="UP000033900"/>
    </source>
</evidence>
<keyword evidence="3" id="KW-1185">Reference proteome</keyword>
<feature type="transmembrane region" description="Helical" evidence="1">
    <location>
        <begin position="33"/>
        <end position="55"/>
    </location>
</feature>
<keyword evidence="1" id="KW-0472">Membrane</keyword>
<name>A0A0M2HII6_9MICO</name>
<dbReference type="AlphaFoldDB" id="A0A0M2HII6"/>
<organism evidence="2 3">
    <name type="scientific">Microbacterium hydrocarbonoxydans</name>
    <dbReference type="NCBI Taxonomy" id="273678"/>
    <lineage>
        <taxon>Bacteria</taxon>
        <taxon>Bacillati</taxon>
        <taxon>Actinomycetota</taxon>
        <taxon>Actinomycetes</taxon>
        <taxon>Micrococcales</taxon>
        <taxon>Microbacteriaceae</taxon>
        <taxon>Microbacterium</taxon>
    </lineage>
</organism>
<comment type="caution">
    <text evidence="2">The sequence shown here is derived from an EMBL/GenBank/DDBJ whole genome shotgun (WGS) entry which is preliminary data.</text>
</comment>
<dbReference type="RefSeq" id="WP_045258726.1">
    <property type="nucleotide sequence ID" value="NZ_JYJB01000010.1"/>
</dbReference>
<proteinExistence type="predicted"/>
<protein>
    <submittedName>
        <fullName evidence="2">Uncharacterized protein</fullName>
    </submittedName>
</protein>
<reference evidence="2 3" key="1">
    <citation type="submission" date="2015-02" db="EMBL/GenBank/DDBJ databases">
        <title>Draft genome sequences of ten Microbacterium spp. with emphasis on heavy metal contaminated environments.</title>
        <authorList>
            <person name="Corretto E."/>
        </authorList>
    </citation>
    <scope>NUCLEOTIDE SEQUENCE [LARGE SCALE GENOMIC DNA]</scope>
    <source>
        <strain evidence="2 3">SA35</strain>
    </source>
</reference>